<dbReference type="Proteomes" id="UP000266113">
    <property type="component" value="Unassembled WGS sequence"/>
</dbReference>
<reference evidence="1 2" key="1">
    <citation type="submission" date="2018-09" db="EMBL/GenBank/DDBJ databases">
        <title>Discovery and Ecogenomic Context for Candidatus Cryosericales, a Global Caldiserica Order Active in Thawing Permafrost.</title>
        <authorList>
            <person name="Martinez M.A."/>
            <person name="Woodcroft B.J."/>
            <person name="Ignacio Espinoza J.C."/>
            <person name="Zayed A."/>
            <person name="Singleton C.M."/>
            <person name="Boyd J."/>
            <person name="Li Y.-F."/>
            <person name="Purvine S."/>
            <person name="Maughan H."/>
            <person name="Hodgkins S.B."/>
            <person name="Anderson D."/>
            <person name="Sederholm M."/>
            <person name="Temperton B."/>
            <person name="Saleska S.R."/>
            <person name="Tyson G.W."/>
            <person name="Rich V.I."/>
        </authorList>
    </citation>
    <scope>NUCLEOTIDE SEQUENCE [LARGE SCALE GENOMIC DNA]</scope>
    <source>
        <strain evidence="1 2">SMC1</strain>
    </source>
</reference>
<proteinExistence type="predicted"/>
<evidence type="ECO:0000313" key="2">
    <source>
        <dbReference type="Proteomes" id="UP000266113"/>
    </source>
</evidence>
<dbReference type="EMBL" id="QXIY01000009">
    <property type="protein sequence ID" value="RIE17228.1"/>
    <property type="molecule type" value="Genomic_DNA"/>
</dbReference>
<dbReference type="AlphaFoldDB" id="A0A398DYH3"/>
<accession>A0A398DYH3</accession>
<sequence>MNRAYTGSFTAFGATVHGDLTAIVSQELFLRVQPKLHRVKKTGRLVAYRINNPDFPLRGAVRCPARKW</sequence>
<name>A0A398DYH3_9BACT</name>
<comment type="caution">
    <text evidence="1">The sequence shown here is derived from an EMBL/GenBank/DDBJ whole genome shotgun (WGS) entry which is preliminary data.</text>
</comment>
<evidence type="ECO:0000313" key="1">
    <source>
        <dbReference type="EMBL" id="RIE17228.1"/>
    </source>
</evidence>
<dbReference type="OrthoDB" id="9791494at2"/>
<keyword evidence="2" id="KW-1185">Reference proteome</keyword>
<protein>
    <submittedName>
        <fullName evidence="1">Uncharacterized protein</fullName>
    </submittedName>
</protein>
<organism evidence="1 2">
    <name type="scientific">Candidatus Cryosericum septentrionale</name>
    <dbReference type="NCBI Taxonomy" id="2290913"/>
    <lineage>
        <taxon>Bacteria</taxon>
        <taxon>Pseudomonadati</taxon>
        <taxon>Caldisericota/Cryosericota group</taxon>
        <taxon>Candidatus Cryosericota</taxon>
        <taxon>Candidatus Cryosericia</taxon>
        <taxon>Candidatus Cryosericales</taxon>
        <taxon>Candidatus Cryosericaceae</taxon>
        <taxon>Candidatus Cryosericum</taxon>
    </lineage>
</organism>
<gene>
    <name evidence="1" type="ORF">SMC1_02600</name>
</gene>